<dbReference type="EMBL" id="JBHMEW010000052">
    <property type="protein sequence ID" value="MFB9211648.1"/>
    <property type="molecule type" value="Genomic_DNA"/>
</dbReference>
<gene>
    <name evidence="1" type="ORF">ACFFUR_07510</name>
</gene>
<comment type="caution">
    <text evidence="1">The sequence shown here is derived from an EMBL/GenBank/DDBJ whole genome shotgun (WGS) entry which is preliminary data.</text>
</comment>
<dbReference type="Proteomes" id="UP001589654">
    <property type="component" value="Unassembled WGS sequence"/>
</dbReference>
<dbReference type="Gene3D" id="3.40.50.2000">
    <property type="entry name" value="Glycogen Phosphorylase B"/>
    <property type="match status" value="2"/>
</dbReference>
<evidence type="ECO:0000313" key="1">
    <source>
        <dbReference type="EMBL" id="MFB9211648.1"/>
    </source>
</evidence>
<dbReference type="SUPFAM" id="SSF53756">
    <property type="entry name" value="UDP-Glycosyltransferase/glycogen phosphorylase"/>
    <property type="match status" value="1"/>
</dbReference>
<evidence type="ECO:0000313" key="2">
    <source>
        <dbReference type="Proteomes" id="UP001589654"/>
    </source>
</evidence>
<accession>A0ABV5J4A2</accession>
<organism evidence="1 2">
    <name type="scientific">Echinicola jeungdonensis</name>
    <dbReference type="NCBI Taxonomy" id="709343"/>
    <lineage>
        <taxon>Bacteria</taxon>
        <taxon>Pseudomonadati</taxon>
        <taxon>Bacteroidota</taxon>
        <taxon>Cytophagia</taxon>
        <taxon>Cytophagales</taxon>
        <taxon>Cyclobacteriaceae</taxon>
        <taxon>Echinicola</taxon>
    </lineage>
</organism>
<name>A0ABV5J4A2_9BACT</name>
<protein>
    <submittedName>
        <fullName evidence="1">Uncharacterized protein</fullName>
    </submittedName>
</protein>
<reference evidence="1 2" key="1">
    <citation type="submission" date="2024-09" db="EMBL/GenBank/DDBJ databases">
        <authorList>
            <person name="Sun Q."/>
            <person name="Mori K."/>
        </authorList>
    </citation>
    <scope>NUCLEOTIDE SEQUENCE [LARGE SCALE GENOMIC DNA]</scope>
    <source>
        <strain evidence="1 2">CECT 7682</strain>
    </source>
</reference>
<sequence length="403" mass="46555">MNTKPTQLLFITWDSDRTSYLESLFLPILSGLQERGNYRCQVLQFSWAPKEKVREIKVLSTKLDIVYTHFRIARYPHPALGTYLTVLRGTRFLKKYLETQPVDMVMPRSTMPAWMLNRLKPWLRKWKFKTVFDADGLPLEERLDFAGLKKSDFQYKLLKKQETLQLQTANRVLTRSQKAIEFHLGNLGDAYRNKFYKVSNGRNANGMAFQEGLREKIRKSLGLEEETTLWVYQGSLGPQYAWEEMWAIFTAFYQKNPNSMFLILSPQLEFVKGKISANWQEHVICKSVAAKDVPSYLAAADRAFCLRKPKPSMQGIAPIKLGDYLMMGLPTIVSRGIGDVEDLLDGLDFVHILDHNDAGFVDKALCWSKKGFQMEKEGIRDFAMEHFSLEKSIADYLRALEGF</sequence>
<keyword evidence="2" id="KW-1185">Reference proteome</keyword>
<dbReference type="RefSeq" id="WP_290246280.1">
    <property type="nucleotide sequence ID" value="NZ_JAUFQT010000001.1"/>
</dbReference>
<proteinExistence type="predicted"/>